<reference evidence="4 5" key="1">
    <citation type="journal article" date="2016" name="Int. J. Syst. Evol. Microbiol.">
        <title>Caldimicrobium thiodismutans sp. nov., a sulfur-disproportionating bacterium isolated from a hot spring, and emended description of the genus Caldimicrobium.</title>
        <authorList>
            <person name="Kojima H."/>
            <person name="Umezawa K."/>
            <person name="Fukui M."/>
        </authorList>
    </citation>
    <scope>NUCLEOTIDE SEQUENCE [LARGE SCALE GENOMIC DNA]</scope>
    <source>
        <strain evidence="4 5">TF1</strain>
    </source>
</reference>
<evidence type="ECO:0000313" key="4">
    <source>
        <dbReference type="EMBL" id="BAU22713.1"/>
    </source>
</evidence>
<dbReference type="Pfam" id="PF04166">
    <property type="entry name" value="PdxA"/>
    <property type="match status" value="1"/>
</dbReference>
<dbReference type="AlphaFoldDB" id="A0A0U5AYA5"/>
<dbReference type="Proteomes" id="UP000068196">
    <property type="component" value="Chromosome"/>
</dbReference>
<dbReference type="SUPFAM" id="SSF53659">
    <property type="entry name" value="Isocitrate/Isopropylmalate dehydrogenase-like"/>
    <property type="match status" value="1"/>
</dbReference>
<dbReference type="GO" id="GO:0046872">
    <property type="term" value="F:metal ion binding"/>
    <property type="evidence" value="ECO:0007669"/>
    <property type="project" value="UniProtKB-KW"/>
</dbReference>
<dbReference type="STRING" id="1653476.THC_0315"/>
<organism evidence="4 5">
    <name type="scientific">Caldimicrobium thiodismutans</name>
    <dbReference type="NCBI Taxonomy" id="1653476"/>
    <lineage>
        <taxon>Bacteria</taxon>
        <taxon>Pseudomonadati</taxon>
        <taxon>Thermodesulfobacteriota</taxon>
        <taxon>Thermodesulfobacteria</taxon>
        <taxon>Thermodesulfobacteriales</taxon>
        <taxon>Thermodesulfobacteriaceae</taxon>
        <taxon>Caldimicrobium</taxon>
    </lineage>
</organism>
<dbReference type="GO" id="GO:0051287">
    <property type="term" value="F:NAD binding"/>
    <property type="evidence" value="ECO:0007669"/>
    <property type="project" value="InterPro"/>
</dbReference>
<dbReference type="RefSeq" id="WP_068512353.1">
    <property type="nucleotide sequence ID" value="NZ_AP014945.1"/>
</dbReference>
<dbReference type="PATRIC" id="fig|1653476.3.peg.319"/>
<accession>A0A0U5AYA5</accession>
<proteinExistence type="predicted"/>
<evidence type="ECO:0000256" key="1">
    <source>
        <dbReference type="ARBA" id="ARBA00022723"/>
    </source>
</evidence>
<dbReference type="Gene3D" id="3.40.718.10">
    <property type="entry name" value="Isopropylmalate Dehydrogenase"/>
    <property type="match status" value="1"/>
</dbReference>
<protein>
    <submittedName>
        <fullName evidence="4">4-hydroxythreonine-4-phosphate dehydrogenase</fullName>
    </submittedName>
</protein>
<evidence type="ECO:0000313" key="5">
    <source>
        <dbReference type="Proteomes" id="UP000068196"/>
    </source>
</evidence>
<name>A0A0U5AYA5_9BACT</name>
<evidence type="ECO:0000256" key="2">
    <source>
        <dbReference type="ARBA" id="ARBA00023002"/>
    </source>
</evidence>
<dbReference type="PANTHER" id="PTHR30004:SF6">
    <property type="entry name" value="D-THREONATE 4-PHOSPHATE DEHYDROGENASE"/>
    <property type="match status" value="1"/>
</dbReference>
<keyword evidence="3" id="KW-0520">NAD</keyword>
<dbReference type="GO" id="GO:0016491">
    <property type="term" value="F:oxidoreductase activity"/>
    <property type="evidence" value="ECO:0007669"/>
    <property type="project" value="UniProtKB-KW"/>
</dbReference>
<keyword evidence="1" id="KW-0479">Metal-binding</keyword>
<keyword evidence="5" id="KW-1185">Reference proteome</keyword>
<dbReference type="OrthoDB" id="9801783at2"/>
<dbReference type="InterPro" id="IPR005255">
    <property type="entry name" value="PdxA_fam"/>
</dbReference>
<keyword evidence="2" id="KW-0560">Oxidoreductase</keyword>
<dbReference type="EMBL" id="AP014945">
    <property type="protein sequence ID" value="BAU22713.1"/>
    <property type="molecule type" value="Genomic_DNA"/>
</dbReference>
<evidence type="ECO:0000256" key="3">
    <source>
        <dbReference type="ARBA" id="ARBA00023027"/>
    </source>
</evidence>
<dbReference type="PANTHER" id="PTHR30004">
    <property type="entry name" value="4-HYDROXYTHREONINE-4-PHOSPHATE DEHYDROGENASE"/>
    <property type="match status" value="1"/>
</dbReference>
<dbReference type="KEGG" id="cthi:THC_0315"/>
<reference evidence="5" key="2">
    <citation type="journal article" date="2016" name="Int. J. Syst. Evol. Microbiol.">
        <title>Caldimicrobium thiodismutans sp. nov., a sulfur-disproportionating bacterium isolated from a hot spring.</title>
        <authorList>
            <person name="Kojima H."/>
            <person name="Umezawa K."/>
            <person name="Fukui M."/>
        </authorList>
    </citation>
    <scope>NUCLEOTIDE SEQUENCE [LARGE SCALE GENOMIC DNA]</scope>
    <source>
        <strain evidence="5">TF1</strain>
    </source>
</reference>
<gene>
    <name evidence="4" type="ORF">THC_0315</name>
</gene>
<sequence>MLNLGITLGDPAGVGPEILVKSFPFLEKLRANFVIFGDLALIKGLAKSYQLKLPSNLNIINLSKIKIIPGQPTEESHLAAVKYIETAIEKSLKGEIRGLVTLPLSKESFKVSGLPYRGHTEFLAEKLRAKSFCMSFYGKRLKVSLATTHLPLKKVSEALNPERILEIAKLSYDFLKKIKRSHEYIKIALCGINPHAGEGGLLGGEEKEILVPVVSRAKEEGIPLYGPYPADSLFYWALKGSFDYIIAIYHDQGLVPFKMLHFKDGVNVTLGLPVVRTSPVHGTAYDIAGKGIADPTSFQASVNLALRLIKKW</sequence>
<dbReference type="NCBIfam" id="TIGR00557">
    <property type="entry name" value="pdxA"/>
    <property type="match status" value="1"/>
</dbReference>